<evidence type="ECO:0000313" key="2">
    <source>
        <dbReference type="EMBL" id="WBA09999.1"/>
    </source>
</evidence>
<dbReference type="PROSITE" id="PS51186">
    <property type="entry name" value="GNAT"/>
    <property type="match status" value="1"/>
</dbReference>
<dbReference type="EMBL" id="CP114589">
    <property type="protein sequence ID" value="WBA09999.1"/>
    <property type="molecule type" value="Genomic_DNA"/>
</dbReference>
<name>A0AA47KNA0_9GAMM</name>
<dbReference type="Pfam" id="PF13302">
    <property type="entry name" value="Acetyltransf_3"/>
    <property type="match status" value="1"/>
</dbReference>
<dbReference type="PANTHER" id="PTHR43415:SF4">
    <property type="entry name" value="N-ACETYLTRANSFERASE DOMAIN-CONTAINING PROTEIN"/>
    <property type="match status" value="1"/>
</dbReference>
<geneLocation type="plasmid" evidence="2 3">
    <name>unnamed</name>
</geneLocation>
<reference evidence="2" key="1">
    <citation type="submission" date="2022-09" db="EMBL/GenBank/DDBJ databases">
        <authorList>
            <person name="Li Z.-J."/>
        </authorList>
    </citation>
    <scope>NUCLEOTIDE SEQUENCE</scope>
    <source>
        <strain evidence="2">TGB11</strain>
        <plasmid evidence="2">unnamed</plasmid>
    </source>
</reference>
<protein>
    <submittedName>
        <fullName evidence="2">GNAT family protein</fullName>
    </submittedName>
</protein>
<dbReference type="InterPro" id="IPR000182">
    <property type="entry name" value="GNAT_dom"/>
</dbReference>
<organism evidence="2 3">
    <name type="scientific">Salinivibrio kushneri</name>
    <dbReference type="NCBI Taxonomy" id="1908198"/>
    <lineage>
        <taxon>Bacteria</taxon>
        <taxon>Pseudomonadati</taxon>
        <taxon>Pseudomonadota</taxon>
        <taxon>Gammaproteobacteria</taxon>
        <taxon>Vibrionales</taxon>
        <taxon>Vibrionaceae</taxon>
        <taxon>Salinivibrio</taxon>
    </lineage>
</organism>
<evidence type="ECO:0000313" key="3">
    <source>
        <dbReference type="Proteomes" id="UP001164748"/>
    </source>
</evidence>
<dbReference type="PANTHER" id="PTHR43415">
    <property type="entry name" value="SPERMIDINE N(1)-ACETYLTRANSFERASE"/>
    <property type="match status" value="1"/>
</dbReference>
<dbReference type="SUPFAM" id="SSF55729">
    <property type="entry name" value="Acyl-CoA N-acyltransferases (Nat)"/>
    <property type="match status" value="1"/>
</dbReference>
<dbReference type="AlphaFoldDB" id="A0AA47KNA0"/>
<dbReference type="Proteomes" id="UP001164748">
    <property type="component" value="Plasmid unnamed"/>
</dbReference>
<dbReference type="Gene3D" id="3.40.630.30">
    <property type="match status" value="1"/>
</dbReference>
<keyword evidence="2" id="KW-0614">Plasmid</keyword>
<proteinExistence type="predicted"/>
<feature type="domain" description="N-acetyltransferase" evidence="1">
    <location>
        <begin position="11"/>
        <end position="171"/>
    </location>
</feature>
<dbReference type="GO" id="GO:0016747">
    <property type="term" value="F:acyltransferase activity, transferring groups other than amino-acyl groups"/>
    <property type="evidence" value="ECO:0007669"/>
    <property type="project" value="InterPro"/>
</dbReference>
<accession>A0AA47KNA0</accession>
<evidence type="ECO:0000259" key="1">
    <source>
        <dbReference type="PROSITE" id="PS51186"/>
    </source>
</evidence>
<sequence length="209" mass="24433">MDVDVTKRLVVSLRAARRNEARYFWRNIYYSRAWKQYDAPYTPIEPVSFWSFRFGLFRRFIAGDTAQVICVDDVPVGYVTLYWEDKHTRWLEVGITIFEPVYWGKGVGRQALTHWIDQLFVRHQVNRIGLTTWSGNPGMMRCAKALGMREEGRLRAVRYYQGEYYDSLRYGVLRDEWLQQAAPVHQNGPSSADTLTAVASTMHQDHSLV</sequence>
<dbReference type="InterPro" id="IPR016181">
    <property type="entry name" value="Acyl_CoA_acyltransferase"/>
</dbReference>
<dbReference type="CDD" id="cd04301">
    <property type="entry name" value="NAT_SF"/>
    <property type="match status" value="1"/>
</dbReference>
<dbReference type="RefSeq" id="WP_269580055.1">
    <property type="nucleotide sequence ID" value="NZ_CP114589.1"/>
</dbReference>
<gene>
    <name evidence="2" type="ORF">N8M53_14390</name>
</gene>